<evidence type="ECO:0000256" key="3">
    <source>
        <dbReference type="ARBA" id="ARBA00022777"/>
    </source>
</evidence>
<evidence type="ECO:0000256" key="1">
    <source>
        <dbReference type="ARBA" id="ARBA00022679"/>
    </source>
</evidence>
<dbReference type="AlphaFoldDB" id="A0A8S1JWI2"/>
<reference evidence="7" key="1">
    <citation type="submission" date="2021-01" db="EMBL/GenBank/DDBJ databases">
        <authorList>
            <consortium name="Genoscope - CEA"/>
            <person name="William W."/>
        </authorList>
    </citation>
    <scope>NUCLEOTIDE SEQUENCE</scope>
</reference>
<dbReference type="PROSITE" id="PS00108">
    <property type="entry name" value="PROTEIN_KINASE_ST"/>
    <property type="match status" value="1"/>
</dbReference>
<keyword evidence="8" id="KW-1185">Reference proteome</keyword>
<dbReference type="GO" id="GO:0005524">
    <property type="term" value="F:ATP binding"/>
    <property type="evidence" value="ECO:0007669"/>
    <property type="project" value="UniProtKB-UniRule"/>
</dbReference>
<evidence type="ECO:0000256" key="4">
    <source>
        <dbReference type="ARBA" id="ARBA00022840"/>
    </source>
</evidence>
<dbReference type="FunFam" id="1.10.510.10:FF:001267">
    <property type="entry name" value="Uncharacterized protein"/>
    <property type="match status" value="1"/>
</dbReference>
<dbReference type="InterPro" id="IPR045269">
    <property type="entry name" value="Atg1-like"/>
</dbReference>
<feature type="domain" description="Protein kinase" evidence="6">
    <location>
        <begin position="9"/>
        <end position="264"/>
    </location>
</feature>
<dbReference type="PROSITE" id="PS00107">
    <property type="entry name" value="PROTEIN_KINASE_ATP"/>
    <property type="match status" value="1"/>
</dbReference>
<keyword evidence="2 5" id="KW-0547">Nucleotide-binding</keyword>
<proteinExistence type="predicted"/>
<comment type="caution">
    <text evidence="7">The sequence shown here is derived from an EMBL/GenBank/DDBJ whole genome shotgun (WGS) entry which is preliminary data.</text>
</comment>
<organism evidence="7 8">
    <name type="scientific">Paramecium primaurelia</name>
    <dbReference type="NCBI Taxonomy" id="5886"/>
    <lineage>
        <taxon>Eukaryota</taxon>
        <taxon>Sar</taxon>
        <taxon>Alveolata</taxon>
        <taxon>Ciliophora</taxon>
        <taxon>Intramacronucleata</taxon>
        <taxon>Oligohymenophorea</taxon>
        <taxon>Peniculida</taxon>
        <taxon>Parameciidae</taxon>
        <taxon>Paramecium</taxon>
    </lineage>
</organism>
<evidence type="ECO:0000313" key="8">
    <source>
        <dbReference type="Proteomes" id="UP000688137"/>
    </source>
</evidence>
<dbReference type="PANTHER" id="PTHR24348:SF22">
    <property type="entry name" value="NON-SPECIFIC SERINE_THREONINE PROTEIN KINASE"/>
    <property type="match status" value="1"/>
</dbReference>
<keyword evidence="1" id="KW-0808">Transferase</keyword>
<accession>A0A8S1JWI2</accession>
<name>A0A8S1JWI2_PARPR</name>
<keyword evidence="4 5" id="KW-0067">ATP-binding</keyword>
<dbReference type="EMBL" id="CAJJDM010000004">
    <property type="protein sequence ID" value="CAD8044910.1"/>
    <property type="molecule type" value="Genomic_DNA"/>
</dbReference>
<dbReference type="GO" id="GO:0004674">
    <property type="term" value="F:protein serine/threonine kinase activity"/>
    <property type="evidence" value="ECO:0007669"/>
    <property type="project" value="InterPro"/>
</dbReference>
<dbReference type="GO" id="GO:0005829">
    <property type="term" value="C:cytosol"/>
    <property type="evidence" value="ECO:0007669"/>
    <property type="project" value="TreeGrafter"/>
</dbReference>
<sequence length="539" mass="63649">MSAKVVENYSLLEVIGSGQYGKVYKALNIKNNSLVAVKVVKIEKFKEVPKLEEFTMNEIQTLARINNPHVVKFIEMLKSSRNYYFVYEYCNGSTLEAIIQEQGVQTEKEALYYFRQLVQAFQSLVQENIMHRDLKPSNIMLHNGSIKLGDFGFCKALNTPQDLSTTMVGSPIYMAPEILKGQEYTIKADIWSLGCVLYELLYGICPFEEKTMAQLMLAVEEREIQFLDNVNVVSQTTKDLLLKMLTKDQNKRISWKELFERELTYTERIKNTEQQPNQIQQELTLNSQRNKESKAFKYLLMERNKIFYLYKVVEEVLELSKDERDEQRESQSVYCGYLLVKYICYLIEMIRMNLVEKFNVSAFPHLIKKHELQNDITKTFEYKSFCTLIQKEVETARKMFKHYQEEADKFFKSQTNGSHIYQGTEFAHFENELQRELSTSEISITFMKKLVLKYCEDMKSQYLQQFLDKNPQSGSKQLLHIEKTLESLILDEFFENCMDIQQIDLEQQNYFAILNKYTKSDLLQVITNKMDYIRHKLYK</sequence>
<dbReference type="GO" id="GO:0016020">
    <property type="term" value="C:membrane"/>
    <property type="evidence" value="ECO:0007669"/>
    <property type="project" value="TreeGrafter"/>
</dbReference>
<dbReference type="SMART" id="SM00220">
    <property type="entry name" value="S_TKc"/>
    <property type="match status" value="1"/>
</dbReference>
<evidence type="ECO:0000256" key="5">
    <source>
        <dbReference type="PROSITE-ProRule" id="PRU10141"/>
    </source>
</evidence>
<dbReference type="PROSITE" id="PS50011">
    <property type="entry name" value="PROTEIN_KINASE_DOM"/>
    <property type="match status" value="1"/>
</dbReference>
<dbReference type="InterPro" id="IPR000719">
    <property type="entry name" value="Prot_kinase_dom"/>
</dbReference>
<protein>
    <recommendedName>
        <fullName evidence="6">Protein kinase domain-containing protein</fullName>
    </recommendedName>
</protein>
<evidence type="ECO:0000313" key="7">
    <source>
        <dbReference type="EMBL" id="CAD8044910.1"/>
    </source>
</evidence>
<evidence type="ECO:0000259" key="6">
    <source>
        <dbReference type="PROSITE" id="PS50011"/>
    </source>
</evidence>
<dbReference type="GO" id="GO:0000045">
    <property type="term" value="P:autophagosome assembly"/>
    <property type="evidence" value="ECO:0007669"/>
    <property type="project" value="TreeGrafter"/>
</dbReference>
<dbReference type="GO" id="GO:0005776">
    <property type="term" value="C:autophagosome"/>
    <property type="evidence" value="ECO:0007669"/>
    <property type="project" value="TreeGrafter"/>
</dbReference>
<feature type="binding site" evidence="5">
    <location>
        <position position="38"/>
    </location>
    <ligand>
        <name>ATP</name>
        <dbReference type="ChEBI" id="CHEBI:30616"/>
    </ligand>
</feature>
<dbReference type="InterPro" id="IPR008271">
    <property type="entry name" value="Ser/Thr_kinase_AS"/>
</dbReference>
<dbReference type="PANTHER" id="PTHR24348">
    <property type="entry name" value="SERINE/THREONINE-PROTEIN KINASE UNC-51-RELATED"/>
    <property type="match status" value="1"/>
</dbReference>
<dbReference type="GO" id="GO:0010506">
    <property type="term" value="P:regulation of autophagy"/>
    <property type="evidence" value="ECO:0007669"/>
    <property type="project" value="InterPro"/>
</dbReference>
<dbReference type="Pfam" id="PF00069">
    <property type="entry name" value="Pkinase"/>
    <property type="match status" value="1"/>
</dbReference>
<dbReference type="Proteomes" id="UP000688137">
    <property type="component" value="Unassembled WGS sequence"/>
</dbReference>
<dbReference type="OMA" id="FAHFENE"/>
<evidence type="ECO:0000256" key="2">
    <source>
        <dbReference type="ARBA" id="ARBA00022741"/>
    </source>
</evidence>
<keyword evidence="3" id="KW-0418">Kinase</keyword>
<dbReference type="InterPro" id="IPR017441">
    <property type="entry name" value="Protein_kinase_ATP_BS"/>
</dbReference>
<dbReference type="GO" id="GO:0000407">
    <property type="term" value="C:phagophore assembly site"/>
    <property type="evidence" value="ECO:0007669"/>
    <property type="project" value="TreeGrafter"/>
</dbReference>
<gene>
    <name evidence="7" type="ORF">PPRIM_AZ9-3.1.T0080479</name>
</gene>